<dbReference type="AlphaFoldDB" id="A0AAN4PK31"/>
<protein>
    <submittedName>
        <fullName evidence="2">Uncharacterized protein</fullName>
    </submittedName>
</protein>
<dbReference type="Gene3D" id="3.40.50.300">
    <property type="entry name" value="P-loop containing nucleotide triphosphate hydrolases"/>
    <property type="match status" value="1"/>
</dbReference>
<feature type="region of interest" description="Disordered" evidence="1">
    <location>
        <begin position="221"/>
        <end position="252"/>
    </location>
</feature>
<accession>A0AAN4PK31</accession>
<feature type="region of interest" description="Disordered" evidence="1">
    <location>
        <begin position="149"/>
        <end position="170"/>
    </location>
</feature>
<name>A0AAN4PK31_ASPLE</name>
<dbReference type="EMBL" id="BCLY01000009">
    <property type="protein sequence ID" value="GAQ08097.1"/>
    <property type="molecule type" value="Genomic_DNA"/>
</dbReference>
<organism evidence="2 3">
    <name type="scientific">Aspergillus lentulus</name>
    <dbReference type="NCBI Taxonomy" id="293939"/>
    <lineage>
        <taxon>Eukaryota</taxon>
        <taxon>Fungi</taxon>
        <taxon>Dikarya</taxon>
        <taxon>Ascomycota</taxon>
        <taxon>Pezizomycotina</taxon>
        <taxon>Eurotiomycetes</taxon>
        <taxon>Eurotiomycetidae</taxon>
        <taxon>Eurotiales</taxon>
        <taxon>Aspergillaceae</taxon>
        <taxon>Aspergillus</taxon>
        <taxon>Aspergillus subgen. Fumigati</taxon>
    </lineage>
</organism>
<reference evidence="2 3" key="1">
    <citation type="submission" date="2015-11" db="EMBL/GenBank/DDBJ databases">
        <title>Aspergillus lentulus strain IFM 54703T.</title>
        <authorList>
            <person name="Kusuya Y."/>
            <person name="Sakai K."/>
            <person name="Kamei K."/>
            <person name="Takahashi H."/>
            <person name="Yaguchi T."/>
        </authorList>
    </citation>
    <scope>NUCLEOTIDE SEQUENCE [LARGE SCALE GENOMIC DNA]</scope>
    <source>
        <strain evidence="2 3">IFM 54703</strain>
    </source>
</reference>
<dbReference type="InterPro" id="IPR027417">
    <property type="entry name" value="P-loop_NTPase"/>
</dbReference>
<evidence type="ECO:0000313" key="3">
    <source>
        <dbReference type="Proteomes" id="UP000051487"/>
    </source>
</evidence>
<sequence>MAAAARPSVDVPVGAGWLAHQMGEAARREAAAEFADTRSSCRILLTSYQCGAHGLNLHAECSCVILLEPSLNLNTLFQASMVMAAQAKDDGEDEEAADQAEAEVIQGAVVDCLRRAARGREQGRIPQLRAARDEAHQLASALALTENTNRRHRGAEVQPSAVTKQRADQSRNSALLHYEETEEPLPVPKKPATILTSHVEWNDSCHSYLKLRFAVRFRVSSQGGKKAKGKPQKNVATPPVFHNPINPNDGRALDMSKTLWGA</sequence>
<evidence type="ECO:0000256" key="1">
    <source>
        <dbReference type="SAM" id="MobiDB-lite"/>
    </source>
</evidence>
<evidence type="ECO:0000313" key="2">
    <source>
        <dbReference type="EMBL" id="GAQ08097.1"/>
    </source>
</evidence>
<comment type="caution">
    <text evidence="2">The sequence shown here is derived from an EMBL/GenBank/DDBJ whole genome shotgun (WGS) entry which is preliminary data.</text>
</comment>
<dbReference type="Proteomes" id="UP000051487">
    <property type="component" value="Unassembled WGS sequence"/>
</dbReference>
<gene>
    <name evidence="2" type="ORF">ALT_5418</name>
</gene>
<dbReference type="SUPFAM" id="SSF52540">
    <property type="entry name" value="P-loop containing nucleoside triphosphate hydrolases"/>
    <property type="match status" value="1"/>
</dbReference>
<proteinExistence type="predicted"/>